<dbReference type="InterPro" id="IPR036584">
    <property type="entry name" value="FliS_sf"/>
</dbReference>
<keyword evidence="7" id="KW-0282">Flagellum</keyword>
<evidence type="ECO:0000256" key="5">
    <source>
        <dbReference type="ARBA" id="ARBA00023186"/>
    </source>
</evidence>
<dbReference type="AlphaFoldDB" id="A0A372EM18"/>
<evidence type="ECO:0000256" key="3">
    <source>
        <dbReference type="ARBA" id="ARBA00022490"/>
    </source>
</evidence>
<dbReference type="CDD" id="cd16098">
    <property type="entry name" value="FliS"/>
    <property type="match status" value="1"/>
</dbReference>
<keyword evidence="7" id="KW-0969">Cilium</keyword>
<dbReference type="NCBIfam" id="TIGR00208">
    <property type="entry name" value="fliS"/>
    <property type="match status" value="1"/>
</dbReference>
<dbReference type="PIRSF" id="PIRSF039090">
    <property type="entry name" value="Flis"/>
    <property type="match status" value="1"/>
</dbReference>
<accession>A0A372EM18</accession>
<dbReference type="Proteomes" id="UP000261931">
    <property type="component" value="Unassembled WGS sequence"/>
</dbReference>
<dbReference type="Gene3D" id="1.20.120.340">
    <property type="entry name" value="Flagellar protein FliS"/>
    <property type="match status" value="1"/>
</dbReference>
<dbReference type="PANTHER" id="PTHR34773">
    <property type="entry name" value="FLAGELLAR SECRETION CHAPERONE FLIS"/>
    <property type="match status" value="1"/>
</dbReference>
<reference evidence="7 8" key="1">
    <citation type="submission" date="2018-08" db="EMBL/GenBank/DDBJ databases">
        <title>Hydrogenophaga sp. LA-38 isolated from sludge.</title>
        <authorList>
            <person name="Im W.-T."/>
        </authorList>
    </citation>
    <scope>NUCLEOTIDE SEQUENCE [LARGE SCALE GENOMIC DNA]</scope>
    <source>
        <strain evidence="7 8">LA-38</strain>
    </source>
</reference>
<evidence type="ECO:0000313" key="8">
    <source>
        <dbReference type="Proteomes" id="UP000261931"/>
    </source>
</evidence>
<evidence type="ECO:0000256" key="1">
    <source>
        <dbReference type="ARBA" id="ARBA00004514"/>
    </source>
</evidence>
<keyword evidence="8" id="KW-1185">Reference proteome</keyword>
<dbReference type="RefSeq" id="WP_070400979.1">
    <property type="nucleotide sequence ID" value="NZ_JBBCKC010000041.1"/>
</dbReference>
<organism evidence="7 8">
    <name type="scientific">Hydrogenophaga borbori</name>
    <dbReference type="NCBI Taxonomy" id="2294117"/>
    <lineage>
        <taxon>Bacteria</taxon>
        <taxon>Pseudomonadati</taxon>
        <taxon>Pseudomonadota</taxon>
        <taxon>Betaproteobacteria</taxon>
        <taxon>Burkholderiales</taxon>
        <taxon>Comamonadaceae</taxon>
        <taxon>Hydrogenophaga</taxon>
    </lineage>
</organism>
<evidence type="ECO:0000256" key="6">
    <source>
        <dbReference type="PIRNR" id="PIRNR039090"/>
    </source>
</evidence>
<name>A0A372EM18_9BURK</name>
<keyword evidence="7" id="KW-0966">Cell projection</keyword>
<gene>
    <name evidence="7" type="primary">fliS</name>
    <name evidence="7" type="ORF">DY262_08380</name>
</gene>
<keyword evidence="4 6" id="KW-1005">Bacterial flagellum biogenesis</keyword>
<dbReference type="GO" id="GO:0071973">
    <property type="term" value="P:bacterial-type flagellum-dependent cell motility"/>
    <property type="evidence" value="ECO:0007669"/>
    <property type="project" value="TreeGrafter"/>
</dbReference>
<keyword evidence="5" id="KW-0143">Chaperone</keyword>
<sequence length="135" mass="14221">MFTSVNTRSASVYKRVAVETGVQAADSHRLVGMLFDGLLQAVAAARGAMERGDLVAKGEQIGKAVRIVEEGLKAGLDPAGGEMARNLGALYAYSVRRLTEANLRNDAKALAEVAGLIEPVAQAWQDIRAQALQGA</sequence>
<dbReference type="SUPFAM" id="SSF101116">
    <property type="entry name" value="Flagellar export chaperone FliS"/>
    <property type="match status" value="1"/>
</dbReference>
<evidence type="ECO:0000256" key="2">
    <source>
        <dbReference type="ARBA" id="ARBA00008787"/>
    </source>
</evidence>
<dbReference type="EMBL" id="QVLS01000003">
    <property type="protein sequence ID" value="RFP80443.1"/>
    <property type="molecule type" value="Genomic_DNA"/>
</dbReference>
<dbReference type="InterPro" id="IPR003713">
    <property type="entry name" value="FliS"/>
</dbReference>
<dbReference type="PANTHER" id="PTHR34773:SF1">
    <property type="entry name" value="FLAGELLAR SECRETION CHAPERONE FLIS"/>
    <property type="match status" value="1"/>
</dbReference>
<comment type="caution">
    <text evidence="7">The sequence shown here is derived from an EMBL/GenBank/DDBJ whole genome shotgun (WGS) entry which is preliminary data.</text>
</comment>
<evidence type="ECO:0000256" key="4">
    <source>
        <dbReference type="ARBA" id="ARBA00022795"/>
    </source>
</evidence>
<dbReference type="GO" id="GO:0044780">
    <property type="term" value="P:bacterial-type flagellum assembly"/>
    <property type="evidence" value="ECO:0007669"/>
    <property type="project" value="InterPro"/>
</dbReference>
<keyword evidence="3 6" id="KW-0963">Cytoplasm</keyword>
<proteinExistence type="inferred from homology"/>
<dbReference type="GO" id="GO:0005829">
    <property type="term" value="C:cytosol"/>
    <property type="evidence" value="ECO:0007669"/>
    <property type="project" value="UniProtKB-SubCell"/>
</dbReference>
<evidence type="ECO:0000313" key="7">
    <source>
        <dbReference type="EMBL" id="RFP80443.1"/>
    </source>
</evidence>
<comment type="similarity">
    <text evidence="2 6">Belongs to the FliS family.</text>
</comment>
<protein>
    <recommendedName>
        <fullName evidence="6">Flagellar secretion chaperone FliS</fullName>
    </recommendedName>
</protein>
<dbReference type="Pfam" id="PF02561">
    <property type="entry name" value="FliS"/>
    <property type="match status" value="1"/>
</dbReference>
<comment type="subcellular location">
    <subcellularLocation>
        <location evidence="1 6">Cytoplasm</location>
        <location evidence="1 6">Cytosol</location>
    </subcellularLocation>
</comment>